<dbReference type="Proteomes" id="UP000216164">
    <property type="component" value="Unassembled WGS sequence"/>
</dbReference>
<dbReference type="SUPFAM" id="SSF52540">
    <property type="entry name" value="P-loop containing nucleoside triphosphate hydrolases"/>
    <property type="match status" value="1"/>
</dbReference>
<dbReference type="InterPro" id="IPR051396">
    <property type="entry name" value="Bact_Antivir_Def_Nuclease"/>
</dbReference>
<dbReference type="Pfam" id="PF13175">
    <property type="entry name" value="AAA_15"/>
    <property type="match status" value="1"/>
</dbReference>
<evidence type="ECO:0000259" key="1">
    <source>
        <dbReference type="Pfam" id="PF13175"/>
    </source>
</evidence>
<name>A0AAP7ZN31_RALSL</name>
<protein>
    <recommendedName>
        <fullName evidence="1">Endonuclease GajA/Old nuclease/RecF-like AAA domain-containing protein</fullName>
    </recommendedName>
</protein>
<comment type="caution">
    <text evidence="2">The sequence shown here is derived from an EMBL/GenBank/DDBJ whole genome shotgun (WGS) entry which is preliminary data.</text>
</comment>
<dbReference type="PANTHER" id="PTHR43581">
    <property type="entry name" value="ATP/GTP PHOSPHATASE"/>
    <property type="match status" value="1"/>
</dbReference>
<evidence type="ECO:0000313" key="2">
    <source>
        <dbReference type="EMBL" id="OYQ13336.1"/>
    </source>
</evidence>
<dbReference type="AlphaFoldDB" id="A0AAP7ZN31"/>
<dbReference type="InterPro" id="IPR027417">
    <property type="entry name" value="P-loop_NTPase"/>
</dbReference>
<dbReference type="Gene3D" id="3.40.50.300">
    <property type="entry name" value="P-loop containing nucleotide triphosphate hydrolases"/>
    <property type="match status" value="1"/>
</dbReference>
<organism evidence="2 3">
    <name type="scientific">Ralstonia solanacearum K60</name>
    <dbReference type="NCBI Taxonomy" id="1091042"/>
    <lineage>
        <taxon>Bacteria</taxon>
        <taxon>Pseudomonadati</taxon>
        <taxon>Pseudomonadota</taxon>
        <taxon>Betaproteobacteria</taxon>
        <taxon>Burkholderiales</taxon>
        <taxon>Burkholderiaceae</taxon>
        <taxon>Ralstonia</taxon>
        <taxon>Ralstonia solanacearum species complex</taxon>
    </lineage>
</organism>
<sequence length="542" mass="61878">MATHIKRLAFCGLRRLNPKKVGLYSPVKEWAQDREWLELGKINIFIGPNGGGKTTVLDLVHSMSDPRRLVNLARENAIPKTLSAFEIHLTNGTTYLGRLIDRIWHEAKNASNIENTPLEGLDIQFLDVGCIDKDGLLSNFSKNVSKIDLDEDSVRVIEQKLLPLSCQITCWNPAGESDPKLLATILNRAADHLPGVLSPSKEIPARYKFAKSDFERKSREPFRQLDENRLAVWLSDDIGQQNRVHVEALPSGWRRLASILNWLTNVDEGTICLIEEPETHLHPVLQRHLAREMDRITEEKKLQILITTHSPVFQQMNIWQSKARVFSTESEKIVEYSDARNMLDLLGIKASDVFQSNGIIWVEGPSDRLYIKHWLSLWCQTNNIPTPVENVDYSFSLYGGASLSHFSAKETDEFIAMMRINRNFAIVMDRDFDFISNSNGSLIHLRPDFAKSRIIKEIEREMFGNALALVTDGYTIENYLPQPFFEKHFSSDPRGAVMAKIGKVDAARKYTKEFTNFPGCSTTIELEHWIEKLAKTVLRWGF</sequence>
<dbReference type="PANTHER" id="PTHR43581:SF2">
    <property type="entry name" value="EXCINUCLEASE ATPASE SUBUNIT"/>
    <property type="match status" value="1"/>
</dbReference>
<dbReference type="EMBL" id="NCTK01000001">
    <property type="protein sequence ID" value="OYQ13336.1"/>
    <property type="molecule type" value="Genomic_DNA"/>
</dbReference>
<proteinExistence type="predicted"/>
<accession>A0AAP7ZN31</accession>
<feature type="domain" description="Endonuclease GajA/Old nuclease/RecF-like AAA" evidence="1">
    <location>
        <begin position="232"/>
        <end position="312"/>
    </location>
</feature>
<dbReference type="RefSeq" id="WP_003269549.1">
    <property type="nucleotide sequence ID" value="NZ_NCTK01000001.1"/>
</dbReference>
<gene>
    <name evidence="2" type="ORF">B7R77_08785</name>
</gene>
<evidence type="ECO:0000313" key="3">
    <source>
        <dbReference type="Proteomes" id="UP000216164"/>
    </source>
</evidence>
<reference evidence="2 3" key="1">
    <citation type="submission" date="2017-04" db="EMBL/GenBank/DDBJ databases">
        <title>Genome Announcement: Closed genomes of Ralstonia solanacearum strains K60, UW551, and UW700.</title>
        <authorList>
            <person name="Hayes M."/>
            <person name="Macintyre A.M."/>
            <person name="Allen C."/>
        </authorList>
    </citation>
    <scope>NUCLEOTIDE SEQUENCE [LARGE SCALE GENOMIC DNA]</scope>
    <source>
        <strain evidence="2 3">UW25</strain>
    </source>
</reference>
<dbReference type="InterPro" id="IPR041685">
    <property type="entry name" value="AAA_GajA/Old/RecF-like"/>
</dbReference>